<proteinExistence type="predicted"/>
<feature type="transmembrane region" description="Helical" evidence="1">
    <location>
        <begin position="49"/>
        <end position="66"/>
    </location>
</feature>
<gene>
    <name evidence="3" type="ORF">F0361_10975</name>
</gene>
<feature type="transmembrane region" description="Helical" evidence="1">
    <location>
        <begin position="169"/>
        <end position="191"/>
    </location>
</feature>
<dbReference type="InterPro" id="IPR022606">
    <property type="entry name" value="DUF2914"/>
</dbReference>
<feature type="transmembrane region" description="Helical" evidence="1">
    <location>
        <begin position="86"/>
        <end position="104"/>
    </location>
</feature>
<dbReference type="Proteomes" id="UP000323188">
    <property type="component" value="Unassembled WGS sequence"/>
</dbReference>
<dbReference type="AlphaFoldDB" id="A0A5B2TPK3"/>
<comment type="caution">
    <text evidence="3">The sequence shown here is derived from an EMBL/GenBank/DDBJ whole genome shotgun (WGS) entry which is preliminary data.</text>
</comment>
<feature type="transmembrane region" description="Helical" evidence="1">
    <location>
        <begin position="110"/>
        <end position="127"/>
    </location>
</feature>
<feature type="transmembrane region" description="Helical" evidence="1">
    <location>
        <begin position="21"/>
        <end position="43"/>
    </location>
</feature>
<feature type="transmembrane region" description="Helical" evidence="1">
    <location>
        <begin position="203"/>
        <end position="220"/>
    </location>
</feature>
<evidence type="ECO:0000259" key="2">
    <source>
        <dbReference type="Pfam" id="PF11141"/>
    </source>
</evidence>
<organism evidence="3 4">
    <name type="scientific">Maribacter flavus</name>
    <dbReference type="NCBI Taxonomy" id="1658664"/>
    <lineage>
        <taxon>Bacteria</taxon>
        <taxon>Pseudomonadati</taxon>
        <taxon>Bacteroidota</taxon>
        <taxon>Flavobacteriia</taxon>
        <taxon>Flavobacteriales</taxon>
        <taxon>Flavobacteriaceae</taxon>
        <taxon>Maribacter</taxon>
    </lineage>
</organism>
<evidence type="ECO:0000256" key="1">
    <source>
        <dbReference type="SAM" id="Phobius"/>
    </source>
</evidence>
<evidence type="ECO:0000313" key="3">
    <source>
        <dbReference type="EMBL" id="KAA2216521.1"/>
    </source>
</evidence>
<keyword evidence="1" id="KW-0472">Membrane</keyword>
<accession>A0A5B2TPK3</accession>
<sequence length="371" mass="43769">MKRFLVRYRNSKFRRFIRKHGKYAPLLFFIGGFLFDVLTLGRIDRTYDLVMLCLHMTNLSITLYLYNLADDGTWKNTFLESCEEYFPLAIQFFFGALSSAYVIYFSRSVSLSKTVSFFLILMVLLVANEFLKQRISNKYLQFSVYFFLSFTFFAFMIPVVTTKMSPQVFFISGFISLCCTLALIILIYVMSPSTRREIHIGKLLSIIISIYAFINLFYYFRLIPPVPLALDEGIVAHYVEKIGDTYTVAYEKNDTFIFWRDHRTKFIFKPNENVYIFSSVFAPTDLKKSILHRWKWFNEESLEWELVEDIGYEIKGGRDDGFRGYTYKNNIWPGQWKVEVITTEELVLGVIDFEISIDENLEPVNLVERKF</sequence>
<feature type="transmembrane region" description="Helical" evidence="1">
    <location>
        <begin position="139"/>
        <end position="157"/>
    </location>
</feature>
<dbReference type="RefSeq" id="WP_154918662.1">
    <property type="nucleotide sequence ID" value="NZ_VUOE01000002.1"/>
</dbReference>
<keyword evidence="1" id="KW-0812">Transmembrane</keyword>
<protein>
    <submittedName>
        <fullName evidence="3">DUF2914 domain-containing protein</fullName>
    </submittedName>
</protein>
<name>A0A5B2TPK3_9FLAO</name>
<reference evidence="3 4" key="1">
    <citation type="submission" date="2019-09" db="EMBL/GenBank/DDBJ databases">
        <authorList>
            <person name="Khan S.A."/>
            <person name="Jeon C.O."/>
            <person name="Chun B.H."/>
            <person name="Jeong S.E."/>
        </authorList>
    </citation>
    <scope>NUCLEOTIDE SEQUENCE [LARGE SCALE GENOMIC DNA]</scope>
    <source>
        <strain evidence="3 4">KCTC 42508</strain>
    </source>
</reference>
<feature type="domain" description="DUF2914" evidence="2">
    <location>
        <begin position="288"/>
        <end position="355"/>
    </location>
</feature>
<keyword evidence="1" id="KW-1133">Transmembrane helix</keyword>
<dbReference type="EMBL" id="VUOE01000002">
    <property type="protein sequence ID" value="KAA2216521.1"/>
    <property type="molecule type" value="Genomic_DNA"/>
</dbReference>
<dbReference type="Pfam" id="PF11141">
    <property type="entry name" value="DUF2914"/>
    <property type="match status" value="1"/>
</dbReference>
<evidence type="ECO:0000313" key="4">
    <source>
        <dbReference type="Proteomes" id="UP000323188"/>
    </source>
</evidence>